<dbReference type="GO" id="GO:0000287">
    <property type="term" value="F:magnesium ion binding"/>
    <property type="evidence" value="ECO:0007669"/>
    <property type="project" value="UniProtKB-UniRule"/>
</dbReference>
<evidence type="ECO:0000256" key="6">
    <source>
        <dbReference type="ARBA" id="ARBA00022741"/>
    </source>
</evidence>
<dbReference type="Proteomes" id="UP000051450">
    <property type="component" value="Unassembled WGS sequence"/>
</dbReference>
<dbReference type="Gene3D" id="3.40.1190.20">
    <property type="match status" value="1"/>
</dbReference>
<dbReference type="HAMAP" id="MF_00228">
    <property type="entry name" value="Thz_kinase"/>
    <property type="match status" value="1"/>
</dbReference>
<accession>A0A0R1HHH3</accession>
<evidence type="ECO:0000256" key="2">
    <source>
        <dbReference type="ARBA" id="ARBA00001946"/>
    </source>
</evidence>
<name>A0A0R1HHH3_9LACO</name>
<evidence type="ECO:0000256" key="9">
    <source>
        <dbReference type="ARBA" id="ARBA00022842"/>
    </source>
</evidence>
<evidence type="ECO:0000256" key="11">
    <source>
        <dbReference type="HAMAP-Rule" id="MF_00228"/>
    </source>
</evidence>
<dbReference type="UniPathway" id="UPA00060">
    <property type="reaction ID" value="UER00139"/>
</dbReference>
<dbReference type="GO" id="GO:0004417">
    <property type="term" value="F:hydroxyethylthiazole kinase activity"/>
    <property type="evidence" value="ECO:0007669"/>
    <property type="project" value="UniProtKB-UniRule"/>
</dbReference>
<evidence type="ECO:0000256" key="10">
    <source>
        <dbReference type="ARBA" id="ARBA00022977"/>
    </source>
</evidence>
<comment type="function">
    <text evidence="11">Catalyzes the phosphorylation of the hydroxyl group of 4-methyl-5-beta-hydroxyethylthiazole (THZ).</text>
</comment>
<reference evidence="12 13" key="1">
    <citation type="journal article" date="2015" name="Genome Announc.">
        <title>Expanding the biotechnology potential of lactobacilli through comparative genomics of 213 strains and associated genera.</title>
        <authorList>
            <person name="Sun Z."/>
            <person name="Harris H.M."/>
            <person name="McCann A."/>
            <person name="Guo C."/>
            <person name="Argimon S."/>
            <person name="Zhang W."/>
            <person name="Yang X."/>
            <person name="Jeffery I.B."/>
            <person name="Cooney J.C."/>
            <person name="Kagawa T.F."/>
            <person name="Liu W."/>
            <person name="Song Y."/>
            <person name="Salvetti E."/>
            <person name="Wrobel A."/>
            <person name="Rasinkangas P."/>
            <person name="Parkhill J."/>
            <person name="Rea M.C."/>
            <person name="O'Sullivan O."/>
            <person name="Ritari J."/>
            <person name="Douillard F.P."/>
            <person name="Paul Ross R."/>
            <person name="Yang R."/>
            <person name="Briner A.E."/>
            <person name="Felis G.E."/>
            <person name="de Vos W.M."/>
            <person name="Barrangou R."/>
            <person name="Klaenhammer T.R."/>
            <person name="Caufield P.W."/>
            <person name="Cui Y."/>
            <person name="Zhang H."/>
            <person name="O'Toole P.W."/>
        </authorList>
    </citation>
    <scope>NUCLEOTIDE SEQUENCE [LARGE SCALE GENOMIC DNA]</scope>
    <source>
        <strain evidence="12 13">DSM 15638</strain>
    </source>
</reference>
<evidence type="ECO:0000256" key="5">
    <source>
        <dbReference type="ARBA" id="ARBA00022723"/>
    </source>
</evidence>
<comment type="catalytic activity">
    <reaction evidence="1 11">
        <text>5-(2-hydroxyethyl)-4-methylthiazole + ATP = 4-methyl-5-(2-phosphooxyethyl)-thiazole + ADP + H(+)</text>
        <dbReference type="Rhea" id="RHEA:24212"/>
        <dbReference type="ChEBI" id="CHEBI:15378"/>
        <dbReference type="ChEBI" id="CHEBI:17957"/>
        <dbReference type="ChEBI" id="CHEBI:30616"/>
        <dbReference type="ChEBI" id="CHEBI:58296"/>
        <dbReference type="ChEBI" id="CHEBI:456216"/>
        <dbReference type="EC" id="2.7.1.50"/>
    </reaction>
</comment>
<dbReference type="RefSeq" id="WP_057974270.1">
    <property type="nucleotide sequence ID" value="NZ_AZDI01000005.1"/>
</dbReference>
<evidence type="ECO:0000256" key="7">
    <source>
        <dbReference type="ARBA" id="ARBA00022777"/>
    </source>
</evidence>
<feature type="binding site" evidence="11">
    <location>
        <position position="189"/>
    </location>
    <ligand>
        <name>substrate</name>
    </ligand>
</feature>
<comment type="pathway">
    <text evidence="3 11">Cofactor biosynthesis; thiamine diphosphate biosynthesis; 4-methyl-5-(2-phosphoethyl)-thiazole from 5-(2-hydroxyethyl)-4-methylthiazole: step 1/1.</text>
</comment>
<evidence type="ECO:0000256" key="4">
    <source>
        <dbReference type="ARBA" id="ARBA00022679"/>
    </source>
</evidence>
<organism evidence="12 13">
    <name type="scientific">Dellaglioa algida DSM 15638</name>
    <dbReference type="NCBI Taxonomy" id="1423719"/>
    <lineage>
        <taxon>Bacteria</taxon>
        <taxon>Bacillati</taxon>
        <taxon>Bacillota</taxon>
        <taxon>Bacilli</taxon>
        <taxon>Lactobacillales</taxon>
        <taxon>Lactobacillaceae</taxon>
        <taxon>Dellaglioa</taxon>
    </lineage>
</organism>
<keyword evidence="6 11" id="KW-0547">Nucleotide-binding</keyword>
<dbReference type="OrthoDB" id="9778146at2"/>
<dbReference type="GO" id="GO:0009229">
    <property type="term" value="P:thiamine diphosphate biosynthetic process"/>
    <property type="evidence" value="ECO:0007669"/>
    <property type="project" value="UniProtKB-UniRule"/>
</dbReference>
<dbReference type="Pfam" id="PF02110">
    <property type="entry name" value="HK"/>
    <property type="match status" value="1"/>
</dbReference>
<dbReference type="STRING" id="1423719.FC66_GL001214"/>
<proteinExistence type="inferred from homology"/>
<dbReference type="EC" id="2.7.1.50" evidence="11"/>
<comment type="similarity">
    <text evidence="11">Belongs to the Thz kinase family.</text>
</comment>
<evidence type="ECO:0000313" key="12">
    <source>
        <dbReference type="EMBL" id="KRK45755.1"/>
    </source>
</evidence>
<dbReference type="SUPFAM" id="SSF53613">
    <property type="entry name" value="Ribokinase-like"/>
    <property type="match status" value="1"/>
</dbReference>
<protein>
    <recommendedName>
        <fullName evidence="11">Hydroxyethylthiazole kinase</fullName>
        <ecNumber evidence="11">2.7.1.50</ecNumber>
    </recommendedName>
    <alternativeName>
        <fullName evidence="11">4-methyl-5-beta-hydroxyethylthiazole kinase</fullName>
        <shortName evidence="11">TH kinase</shortName>
        <shortName evidence="11">Thz kinase</shortName>
    </alternativeName>
</protein>
<dbReference type="PATRIC" id="fig|1423719.4.peg.1235"/>
<keyword evidence="7 11" id="KW-0418">Kinase</keyword>
<keyword evidence="5 11" id="KW-0479">Metal-binding</keyword>
<keyword evidence="10 11" id="KW-0784">Thiamine biosynthesis</keyword>
<comment type="caution">
    <text evidence="12">The sequence shown here is derived from an EMBL/GenBank/DDBJ whole genome shotgun (WGS) entry which is preliminary data.</text>
</comment>
<sequence>MQLELLDRIRSENPVIFNISNYITVQDVANGLNSIGASPIMPSAIEEASEMLQISSGAAINMGSFRSNELPYIEKVGQLANDLNIPLVLDPVAVAMPYRQKVVTNLLDHIHFDFIRGNAGEIAALAGIKWQAKGIDAGDGSADLAEVAKKVAKRYNCTVVLSGPTDYISDGTHDTTVTHGTPLFQIHVGSGDILSSLIAAFAAVSKDNYFEAARMACLIFATTGEIVANELVDEKPGSFIVALLDKLHLVTTKEIADQITMED</sequence>
<feature type="binding site" evidence="11">
    <location>
        <position position="41"/>
    </location>
    <ligand>
        <name>substrate</name>
    </ligand>
</feature>
<gene>
    <name evidence="11" type="primary">thiM</name>
    <name evidence="12" type="ORF">FC66_GL001214</name>
</gene>
<comment type="cofactor">
    <cofactor evidence="2 11">
        <name>Mg(2+)</name>
        <dbReference type="ChEBI" id="CHEBI:18420"/>
    </cofactor>
</comment>
<dbReference type="EMBL" id="AZDI01000005">
    <property type="protein sequence ID" value="KRK45755.1"/>
    <property type="molecule type" value="Genomic_DNA"/>
</dbReference>
<keyword evidence="9 11" id="KW-0460">Magnesium</keyword>
<keyword evidence="4 11" id="KW-0808">Transferase</keyword>
<evidence type="ECO:0000256" key="3">
    <source>
        <dbReference type="ARBA" id="ARBA00004868"/>
    </source>
</evidence>
<dbReference type="GO" id="GO:0005524">
    <property type="term" value="F:ATP binding"/>
    <property type="evidence" value="ECO:0007669"/>
    <property type="project" value="UniProtKB-UniRule"/>
</dbReference>
<dbReference type="CDD" id="cd01170">
    <property type="entry name" value="THZ_kinase"/>
    <property type="match status" value="1"/>
</dbReference>
<dbReference type="PRINTS" id="PR01099">
    <property type="entry name" value="HYETHTZKNASE"/>
</dbReference>
<evidence type="ECO:0000313" key="13">
    <source>
        <dbReference type="Proteomes" id="UP000051450"/>
    </source>
</evidence>
<dbReference type="InterPro" id="IPR029056">
    <property type="entry name" value="Ribokinase-like"/>
</dbReference>
<dbReference type="AlphaFoldDB" id="A0A0R1HHH3"/>
<keyword evidence="13" id="KW-1185">Reference proteome</keyword>
<feature type="binding site" evidence="11">
    <location>
        <position position="162"/>
    </location>
    <ligand>
        <name>ATP</name>
        <dbReference type="ChEBI" id="CHEBI:30616"/>
    </ligand>
</feature>
<dbReference type="InterPro" id="IPR000417">
    <property type="entry name" value="Hyethyz_kinase"/>
</dbReference>
<dbReference type="PIRSF" id="PIRSF000513">
    <property type="entry name" value="Thz_kinase"/>
    <property type="match status" value="1"/>
</dbReference>
<evidence type="ECO:0000256" key="1">
    <source>
        <dbReference type="ARBA" id="ARBA00001771"/>
    </source>
</evidence>
<evidence type="ECO:0000256" key="8">
    <source>
        <dbReference type="ARBA" id="ARBA00022840"/>
    </source>
</evidence>
<keyword evidence="8 11" id="KW-0067">ATP-binding</keyword>
<dbReference type="NCBIfam" id="NF006830">
    <property type="entry name" value="PRK09355.1"/>
    <property type="match status" value="1"/>
</dbReference>
<dbReference type="GO" id="GO:0009228">
    <property type="term" value="P:thiamine biosynthetic process"/>
    <property type="evidence" value="ECO:0007669"/>
    <property type="project" value="UniProtKB-KW"/>
</dbReference>
<feature type="binding site" evidence="11">
    <location>
        <position position="116"/>
    </location>
    <ligand>
        <name>ATP</name>
        <dbReference type="ChEBI" id="CHEBI:30616"/>
    </ligand>
</feature>